<dbReference type="GO" id="GO:0008234">
    <property type="term" value="F:cysteine-type peptidase activity"/>
    <property type="evidence" value="ECO:0007669"/>
    <property type="project" value="InterPro"/>
</dbReference>
<dbReference type="PANTHER" id="PTHR12411">
    <property type="entry name" value="CYSTEINE PROTEASE FAMILY C1-RELATED"/>
    <property type="match status" value="1"/>
</dbReference>
<comment type="cofactor">
    <cofactor evidence="1">
        <name>chloride</name>
        <dbReference type="ChEBI" id="CHEBI:17996"/>
    </cofactor>
</comment>
<feature type="domain" description="Peptidase C1A papain C-terminal" evidence="11">
    <location>
        <begin position="196"/>
        <end position="341"/>
    </location>
</feature>
<evidence type="ECO:0000256" key="3">
    <source>
        <dbReference type="ARBA" id="ARBA00011610"/>
    </source>
</evidence>
<dbReference type="Gene3D" id="3.90.70.10">
    <property type="entry name" value="Cysteine proteinases"/>
    <property type="match status" value="1"/>
</dbReference>
<evidence type="ECO:0000256" key="4">
    <source>
        <dbReference type="ARBA" id="ARBA00014709"/>
    </source>
</evidence>
<dbReference type="SUPFAM" id="SSF54001">
    <property type="entry name" value="Cysteine proteinases"/>
    <property type="match status" value="1"/>
</dbReference>
<comment type="function">
    <text evidence="9">Thiol protease. Has dipeptidylpeptidase activity. Active against a broad range of dipeptide substrates composed of both polar and hydrophobic amino acids. Proline cannot occupy the P1 position and arginine cannot occupy the P2 position of the substrate. Can act as both an exopeptidase and endopeptidase. Activates serine proteases such as elastase, cathepsin G and granzymes A and B.</text>
</comment>
<evidence type="ECO:0000259" key="11">
    <source>
        <dbReference type="SMART" id="SM00645"/>
    </source>
</evidence>
<feature type="signal peptide" evidence="10">
    <location>
        <begin position="1"/>
        <end position="21"/>
    </location>
</feature>
<name>A0A5J4W389_9EUKA</name>
<evidence type="ECO:0000256" key="2">
    <source>
        <dbReference type="ARBA" id="ARBA00008455"/>
    </source>
</evidence>
<comment type="similarity">
    <text evidence="2">Belongs to the peptidase C1 family.</text>
</comment>
<evidence type="ECO:0000313" key="13">
    <source>
        <dbReference type="Proteomes" id="UP000324800"/>
    </source>
</evidence>
<dbReference type="InterPro" id="IPR000169">
    <property type="entry name" value="Pept_cys_AS"/>
</dbReference>
<evidence type="ECO:0000256" key="6">
    <source>
        <dbReference type="ARBA" id="ARBA00029779"/>
    </source>
</evidence>
<dbReference type="InterPro" id="IPR014882">
    <property type="entry name" value="CathepsinC_exc"/>
</dbReference>
<dbReference type="InterPro" id="IPR036496">
    <property type="entry name" value="CathepsinC_exc_dom_sf"/>
</dbReference>
<dbReference type="AlphaFoldDB" id="A0A5J4W389"/>
<dbReference type="Pfam" id="PF00112">
    <property type="entry name" value="Peptidase_C1"/>
    <property type="match status" value="1"/>
</dbReference>
<comment type="subunit">
    <text evidence="3">Tetramer of heterotrimers consisting of exclusion domain, heavy- and light chains.</text>
</comment>
<comment type="caution">
    <text evidence="12">The sequence shown here is derived from an EMBL/GenBank/DDBJ whole genome shotgun (WGS) entry which is preliminary data.</text>
</comment>
<evidence type="ECO:0000256" key="8">
    <source>
        <dbReference type="ARBA" id="ARBA00032961"/>
    </source>
</evidence>
<evidence type="ECO:0000256" key="1">
    <source>
        <dbReference type="ARBA" id="ARBA00001923"/>
    </source>
</evidence>
<dbReference type="Proteomes" id="UP000324800">
    <property type="component" value="Unassembled WGS sequence"/>
</dbReference>
<dbReference type="InterPro" id="IPR038765">
    <property type="entry name" value="Papain-like_cys_pep_sf"/>
</dbReference>
<proteinExistence type="inferred from homology"/>
<dbReference type="SMART" id="SM00645">
    <property type="entry name" value="Pept_C1"/>
    <property type="match status" value="1"/>
</dbReference>
<dbReference type="GO" id="GO:0006508">
    <property type="term" value="P:proteolysis"/>
    <property type="evidence" value="ECO:0007669"/>
    <property type="project" value="InterPro"/>
</dbReference>
<evidence type="ECO:0000256" key="7">
    <source>
        <dbReference type="ARBA" id="ARBA00030778"/>
    </source>
</evidence>
<dbReference type="EMBL" id="SNRW01003742">
    <property type="protein sequence ID" value="KAA6389036.1"/>
    <property type="molecule type" value="Genomic_DNA"/>
</dbReference>
<dbReference type="InterPro" id="IPR000668">
    <property type="entry name" value="Peptidase_C1A_C"/>
</dbReference>
<organism evidence="12 13">
    <name type="scientific">Streblomastix strix</name>
    <dbReference type="NCBI Taxonomy" id="222440"/>
    <lineage>
        <taxon>Eukaryota</taxon>
        <taxon>Metamonada</taxon>
        <taxon>Preaxostyla</taxon>
        <taxon>Oxymonadida</taxon>
        <taxon>Streblomastigidae</taxon>
        <taxon>Streblomastix</taxon>
    </lineage>
</organism>
<dbReference type="Gene3D" id="2.40.128.80">
    <property type="entry name" value="Cathepsin C, exclusion domain"/>
    <property type="match status" value="1"/>
</dbReference>
<dbReference type="InterPro" id="IPR013128">
    <property type="entry name" value="Peptidase_C1A"/>
</dbReference>
<feature type="non-terminal residue" evidence="12">
    <location>
        <position position="341"/>
    </location>
</feature>
<feature type="chain" id="PRO_5023823549" description="Dipeptidyl peptidase 1" evidence="10">
    <location>
        <begin position="22"/>
        <end position="341"/>
    </location>
</feature>
<evidence type="ECO:0000256" key="9">
    <source>
        <dbReference type="ARBA" id="ARBA00045556"/>
    </source>
</evidence>
<accession>A0A5J4W389</accession>
<evidence type="ECO:0000256" key="10">
    <source>
        <dbReference type="SAM" id="SignalP"/>
    </source>
</evidence>
<gene>
    <name evidence="12" type="ORF">EZS28_015442</name>
</gene>
<sequence>MYFLATILFVGFYFCETPANCDKKQIVGNWKFQIEAPSPDAEINCMSHGIIAPNSTIHISLEEPNIAKADNGVIGTWTMIEVEGFSIYLGDQHYFALFQYVETEDESGQTIYINYCNQSRGGWSNKDVIKPQNYSCFVATKDSSSQKHSHQSTLLSQVVRIRQQDSDGVRQQSKDYEKIVTPVQPVPSDPRHIAQFPSSLDWSNYSNFDYVEPVSNQGECGSCYAFATLGMMEARYSLALNKTVDVSLSVQDIVSCSYYTQGCFGGHGSTASQWMRDHGIVSEKCFPYQQIEQFDPEVKCSTKLCSEAGIDKDRHTFYAQNIRYVGGFYGNCSEEAMIREL</sequence>
<dbReference type="OrthoDB" id="3789175at2759"/>
<reference evidence="12 13" key="1">
    <citation type="submission" date="2019-03" db="EMBL/GenBank/DDBJ databases">
        <title>Single cell metagenomics reveals metabolic interactions within the superorganism composed of flagellate Streblomastix strix and complex community of Bacteroidetes bacteria on its surface.</title>
        <authorList>
            <person name="Treitli S.C."/>
            <person name="Kolisko M."/>
            <person name="Husnik F."/>
            <person name="Keeling P."/>
            <person name="Hampl V."/>
        </authorList>
    </citation>
    <scope>NUCLEOTIDE SEQUENCE [LARGE SCALE GENOMIC DNA]</scope>
    <source>
        <strain evidence="12">ST1C</strain>
    </source>
</reference>
<protein>
    <recommendedName>
        <fullName evidence="4">Dipeptidyl peptidase 1</fullName>
    </recommendedName>
    <alternativeName>
        <fullName evidence="6">Cathepsin C</fullName>
    </alternativeName>
    <alternativeName>
        <fullName evidence="5">Cathepsin J</fullName>
    </alternativeName>
    <alternativeName>
        <fullName evidence="8">Dipeptidyl peptidase I</fullName>
    </alternativeName>
    <alternativeName>
        <fullName evidence="7">Dipeptidyl transferase</fullName>
    </alternativeName>
</protein>
<dbReference type="Pfam" id="PF08773">
    <property type="entry name" value="CathepsinC_exc"/>
    <property type="match status" value="1"/>
</dbReference>
<keyword evidence="10" id="KW-0732">Signal</keyword>
<evidence type="ECO:0000256" key="5">
    <source>
        <dbReference type="ARBA" id="ARBA00029762"/>
    </source>
</evidence>
<dbReference type="PROSITE" id="PS00139">
    <property type="entry name" value="THIOL_PROTEASE_CYS"/>
    <property type="match status" value="1"/>
</dbReference>
<dbReference type="SUPFAM" id="SSF75001">
    <property type="entry name" value="Dipeptidyl peptidase I (cathepsin C), exclusion domain"/>
    <property type="match status" value="1"/>
</dbReference>
<evidence type="ECO:0000313" key="12">
    <source>
        <dbReference type="EMBL" id="KAA6389036.1"/>
    </source>
</evidence>